<feature type="domain" description="Integrase catalytic" evidence="8">
    <location>
        <begin position="231"/>
        <end position="401"/>
    </location>
</feature>
<dbReference type="Proteomes" id="UP000765509">
    <property type="component" value="Unassembled WGS sequence"/>
</dbReference>
<dbReference type="GO" id="GO:0003723">
    <property type="term" value="F:RNA binding"/>
    <property type="evidence" value="ECO:0007669"/>
    <property type="project" value="UniProtKB-KW"/>
</dbReference>
<dbReference type="Gene3D" id="1.10.340.70">
    <property type="match status" value="1"/>
</dbReference>
<keyword evidence="4" id="KW-0255">Endonuclease</keyword>
<keyword evidence="5" id="KW-0378">Hydrolase</keyword>
<dbReference type="GO" id="GO:0005634">
    <property type="term" value="C:nucleus"/>
    <property type="evidence" value="ECO:0007669"/>
    <property type="project" value="UniProtKB-ARBA"/>
</dbReference>
<dbReference type="Pfam" id="PF00665">
    <property type="entry name" value="rve"/>
    <property type="match status" value="1"/>
</dbReference>
<gene>
    <name evidence="9" type="ORF">O181_110517</name>
</gene>
<dbReference type="GO" id="GO:0004519">
    <property type="term" value="F:endonuclease activity"/>
    <property type="evidence" value="ECO:0007669"/>
    <property type="project" value="UniProtKB-KW"/>
</dbReference>
<dbReference type="InterPro" id="IPR012337">
    <property type="entry name" value="RNaseH-like_sf"/>
</dbReference>
<dbReference type="GO" id="GO:0016787">
    <property type="term" value="F:hydrolase activity"/>
    <property type="evidence" value="ECO:0007669"/>
    <property type="project" value="UniProtKB-KW"/>
</dbReference>
<keyword evidence="3" id="KW-0540">Nuclease</keyword>
<evidence type="ECO:0000259" key="8">
    <source>
        <dbReference type="PROSITE" id="PS50994"/>
    </source>
</evidence>
<evidence type="ECO:0000256" key="1">
    <source>
        <dbReference type="ARBA" id="ARBA00022679"/>
    </source>
</evidence>
<evidence type="ECO:0000256" key="2">
    <source>
        <dbReference type="ARBA" id="ARBA00022695"/>
    </source>
</evidence>
<protein>
    <recommendedName>
        <fullName evidence="8">Integrase catalytic domain-containing protein</fullName>
    </recommendedName>
</protein>
<dbReference type="AlphaFoldDB" id="A0A9Q3PSG1"/>
<keyword evidence="6" id="KW-0694">RNA-binding</keyword>
<dbReference type="FunFam" id="1.10.340.70:FF:000001">
    <property type="entry name" value="Retrovirus-related Pol polyprotein from transposon gypsy-like Protein"/>
    <property type="match status" value="1"/>
</dbReference>
<dbReference type="PANTHER" id="PTHR37984">
    <property type="entry name" value="PROTEIN CBG26694"/>
    <property type="match status" value="1"/>
</dbReference>
<dbReference type="InterPro" id="IPR041373">
    <property type="entry name" value="RT_RNaseH"/>
</dbReference>
<dbReference type="InterPro" id="IPR001584">
    <property type="entry name" value="Integrase_cat-core"/>
</dbReference>
<evidence type="ECO:0000256" key="4">
    <source>
        <dbReference type="ARBA" id="ARBA00022759"/>
    </source>
</evidence>
<proteinExistence type="predicted"/>
<dbReference type="EMBL" id="AVOT02086941">
    <property type="protein sequence ID" value="MBW0570802.1"/>
    <property type="molecule type" value="Genomic_DNA"/>
</dbReference>
<dbReference type="OrthoDB" id="2595244at2759"/>
<comment type="caution">
    <text evidence="9">The sequence shown here is derived from an EMBL/GenBank/DDBJ whole genome shotgun (WGS) entry which is preliminary data.</text>
</comment>
<reference evidence="9" key="1">
    <citation type="submission" date="2021-03" db="EMBL/GenBank/DDBJ databases">
        <title>Draft genome sequence of rust myrtle Austropuccinia psidii MF-1, a brazilian biotype.</title>
        <authorList>
            <person name="Quecine M.C."/>
            <person name="Pachon D.M.R."/>
            <person name="Bonatelli M.L."/>
            <person name="Correr F.H."/>
            <person name="Franceschini L.M."/>
            <person name="Leite T.F."/>
            <person name="Margarido G.R.A."/>
            <person name="Almeida C.A."/>
            <person name="Ferrarezi J.A."/>
            <person name="Labate C.A."/>
        </authorList>
    </citation>
    <scope>NUCLEOTIDE SEQUENCE</scope>
    <source>
        <strain evidence="9">MF-1</strain>
    </source>
</reference>
<dbReference type="InterPro" id="IPR041588">
    <property type="entry name" value="Integrase_H2C2"/>
</dbReference>
<dbReference type="PROSITE" id="PS50994">
    <property type="entry name" value="INTEGRASE"/>
    <property type="match status" value="1"/>
</dbReference>
<keyword evidence="7" id="KW-0695">RNA-directed DNA polymerase</keyword>
<keyword evidence="2" id="KW-0548">Nucleotidyltransferase</keyword>
<name>A0A9Q3PSG1_9BASI</name>
<evidence type="ECO:0000256" key="3">
    <source>
        <dbReference type="ARBA" id="ARBA00022722"/>
    </source>
</evidence>
<dbReference type="Gene3D" id="3.30.420.10">
    <property type="entry name" value="Ribonuclease H-like superfamily/Ribonuclease H"/>
    <property type="match status" value="1"/>
</dbReference>
<dbReference type="InterPro" id="IPR050951">
    <property type="entry name" value="Retrovirus_Pol_polyprotein"/>
</dbReference>
<sequence>MECLCLVWALEKLHYYLDGSVLEVITDCHAVKSLLNMKTPSRHMLRWKIAIQEDRGNMTIVHKAGNINKNADGLKPQIPIEGINITDVGTEFFEEVRESYRKDTNCHILTALLEKDCKDAALAKSLDNSSKTSYDIGIFHLFDGILYHRSKHTGVMVLYSRMLIKTILLEFHDNIYSGHLSENRTMEKIKTCAWWPSWRKDVIEYCHSCDRCQKANKSTGKRFLSMIHIQEPNTPWEVVQMDWATALPPGGDKSYNACLVIVDRYSKTPIFLPCHKDDTAMDTALLIWNRVISHTGLFKDIISDRDPKFTSALWTNLHKLLGTKLSFSTAYHPQTDGLAERMIQTLEDMIRRFCAYGLEFKDYYCFTHDWCTLLPALELAYKTSIHASTGKTPAMLEKGWNPKLPVDTLKKDLVDIHPTASSFKLLLDKVRHHANQSMNDAFEYAKQKWDKSHKTPEFKVGDLILVSTLNFNNIKGPKKLKDSFSGPFIIKALHGTNAVQVELSGESEKKHPTFPVSLVKHYTSSDKKLFPLRNETPLEVPSLDQSEDKRVLKVLKERRLRG</sequence>
<evidence type="ECO:0000256" key="7">
    <source>
        <dbReference type="ARBA" id="ARBA00022918"/>
    </source>
</evidence>
<evidence type="ECO:0000256" key="6">
    <source>
        <dbReference type="ARBA" id="ARBA00022884"/>
    </source>
</evidence>
<dbReference type="Pfam" id="PF17917">
    <property type="entry name" value="RT_RNaseH"/>
    <property type="match status" value="1"/>
</dbReference>
<dbReference type="SUPFAM" id="SSF53098">
    <property type="entry name" value="Ribonuclease H-like"/>
    <property type="match status" value="1"/>
</dbReference>
<dbReference type="InterPro" id="IPR036397">
    <property type="entry name" value="RNaseH_sf"/>
</dbReference>
<evidence type="ECO:0000313" key="9">
    <source>
        <dbReference type="EMBL" id="MBW0570802.1"/>
    </source>
</evidence>
<dbReference type="PANTHER" id="PTHR37984:SF5">
    <property type="entry name" value="PROTEIN NYNRIN-LIKE"/>
    <property type="match status" value="1"/>
</dbReference>
<evidence type="ECO:0000256" key="5">
    <source>
        <dbReference type="ARBA" id="ARBA00022801"/>
    </source>
</evidence>
<dbReference type="GO" id="GO:0015074">
    <property type="term" value="P:DNA integration"/>
    <property type="evidence" value="ECO:0007669"/>
    <property type="project" value="InterPro"/>
</dbReference>
<organism evidence="9 10">
    <name type="scientific">Austropuccinia psidii MF-1</name>
    <dbReference type="NCBI Taxonomy" id="1389203"/>
    <lineage>
        <taxon>Eukaryota</taxon>
        <taxon>Fungi</taxon>
        <taxon>Dikarya</taxon>
        <taxon>Basidiomycota</taxon>
        <taxon>Pucciniomycotina</taxon>
        <taxon>Pucciniomycetes</taxon>
        <taxon>Pucciniales</taxon>
        <taxon>Sphaerophragmiaceae</taxon>
        <taxon>Austropuccinia</taxon>
    </lineage>
</organism>
<keyword evidence="10" id="KW-1185">Reference proteome</keyword>
<keyword evidence="1" id="KW-0808">Transferase</keyword>
<accession>A0A9Q3PSG1</accession>
<evidence type="ECO:0000313" key="10">
    <source>
        <dbReference type="Proteomes" id="UP000765509"/>
    </source>
</evidence>
<dbReference type="GO" id="GO:0003964">
    <property type="term" value="F:RNA-directed DNA polymerase activity"/>
    <property type="evidence" value="ECO:0007669"/>
    <property type="project" value="UniProtKB-KW"/>
</dbReference>
<dbReference type="Pfam" id="PF17921">
    <property type="entry name" value="Integrase_H2C2"/>
    <property type="match status" value="1"/>
</dbReference>